<name>A0A4C1ZC56_EUMVA</name>
<organism evidence="2 3">
    <name type="scientific">Eumeta variegata</name>
    <name type="common">Bagworm moth</name>
    <name type="synonym">Eumeta japonica</name>
    <dbReference type="NCBI Taxonomy" id="151549"/>
    <lineage>
        <taxon>Eukaryota</taxon>
        <taxon>Metazoa</taxon>
        <taxon>Ecdysozoa</taxon>
        <taxon>Arthropoda</taxon>
        <taxon>Hexapoda</taxon>
        <taxon>Insecta</taxon>
        <taxon>Pterygota</taxon>
        <taxon>Neoptera</taxon>
        <taxon>Endopterygota</taxon>
        <taxon>Lepidoptera</taxon>
        <taxon>Glossata</taxon>
        <taxon>Ditrysia</taxon>
        <taxon>Tineoidea</taxon>
        <taxon>Psychidae</taxon>
        <taxon>Oiketicinae</taxon>
        <taxon>Eumeta</taxon>
    </lineage>
</organism>
<protein>
    <submittedName>
        <fullName evidence="2">Uncharacterized protein</fullName>
    </submittedName>
</protein>
<gene>
    <name evidence="2" type="ORF">EVAR_51049_1</name>
</gene>
<reference evidence="2 3" key="1">
    <citation type="journal article" date="2019" name="Commun. Biol.">
        <title>The bagworm genome reveals a unique fibroin gene that provides high tensile strength.</title>
        <authorList>
            <person name="Kono N."/>
            <person name="Nakamura H."/>
            <person name="Ohtoshi R."/>
            <person name="Tomita M."/>
            <person name="Numata K."/>
            <person name="Arakawa K."/>
        </authorList>
    </citation>
    <scope>NUCLEOTIDE SEQUENCE [LARGE SCALE GENOMIC DNA]</scope>
</reference>
<evidence type="ECO:0000313" key="3">
    <source>
        <dbReference type="Proteomes" id="UP000299102"/>
    </source>
</evidence>
<proteinExistence type="predicted"/>
<comment type="caution">
    <text evidence="2">The sequence shown here is derived from an EMBL/GenBank/DDBJ whole genome shotgun (WGS) entry which is preliminary data.</text>
</comment>
<keyword evidence="1" id="KW-0812">Transmembrane</keyword>
<evidence type="ECO:0000313" key="2">
    <source>
        <dbReference type="EMBL" id="GBP84207.1"/>
    </source>
</evidence>
<dbReference type="AlphaFoldDB" id="A0A4C1ZC56"/>
<sequence length="94" mass="10372">MLWERSEKVPNLISDVEFLALPAGNTIITILMVGVLLTVRFMRNSLSCAVKLCNYLPSVVFSEVQQGVRPSSSRSIELVSWSLIAPSSVRSIYG</sequence>
<evidence type="ECO:0000256" key="1">
    <source>
        <dbReference type="SAM" id="Phobius"/>
    </source>
</evidence>
<accession>A0A4C1ZC56</accession>
<keyword evidence="1" id="KW-1133">Transmembrane helix</keyword>
<feature type="transmembrane region" description="Helical" evidence="1">
    <location>
        <begin position="20"/>
        <end position="39"/>
    </location>
</feature>
<keyword evidence="1" id="KW-0472">Membrane</keyword>
<dbReference type="Proteomes" id="UP000299102">
    <property type="component" value="Unassembled WGS sequence"/>
</dbReference>
<keyword evidence="3" id="KW-1185">Reference proteome</keyword>
<dbReference type="EMBL" id="BGZK01001665">
    <property type="protein sequence ID" value="GBP84207.1"/>
    <property type="molecule type" value="Genomic_DNA"/>
</dbReference>